<evidence type="ECO:0000256" key="1">
    <source>
        <dbReference type="ARBA" id="ARBA00000085"/>
    </source>
</evidence>
<dbReference type="InterPro" id="IPR036890">
    <property type="entry name" value="HATPase_C_sf"/>
</dbReference>
<comment type="similarity">
    <text evidence="2">In the N-terminal section; belongs to the phytochrome family.</text>
</comment>
<dbReference type="FunFam" id="3.30.565.10:FF:000010">
    <property type="entry name" value="Sensor histidine kinase RcsC"/>
    <property type="match status" value="1"/>
</dbReference>
<evidence type="ECO:0000313" key="13">
    <source>
        <dbReference type="Proteomes" id="UP000220922"/>
    </source>
</evidence>
<keyword evidence="10" id="KW-0472">Membrane</keyword>
<evidence type="ECO:0000259" key="11">
    <source>
        <dbReference type="PROSITE" id="PS50109"/>
    </source>
</evidence>
<accession>A0A2H3KRW5</accession>
<dbReference type="EC" id="2.7.13.3" evidence="3"/>
<evidence type="ECO:0000256" key="6">
    <source>
        <dbReference type="ARBA" id="ARBA00022777"/>
    </source>
</evidence>
<dbReference type="SUPFAM" id="SSF55874">
    <property type="entry name" value="ATPase domain of HSP90 chaperone/DNA topoisomerase II/histidine kinase"/>
    <property type="match status" value="1"/>
</dbReference>
<dbReference type="GO" id="GO:0000155">
    <property type="term" value="F:phosphorelay sensor kinase activity"/>
    <property type="evidence" value="ECO:0007669"/>
    <property type="project" value="InterPro"/>
</dbReference>
<dbReference type="CDD" id="cd00082">
    <property type="entry name" value="HisKA"/>
    <property type="match status" value="1"/>
</dbReference>
<dbReference type="Pfam" id="PF00512">
    <property type="entry name" value="HisKA"/>
    <property type="match status" value="1"/>
</dbReference>
<keyword evidence="10" id="KW-1133">Transmembrane helix</keyword>
<evidence type="ECO:0000256" key="3">
    <source>
        <dbReference type="ARBA" id="ARBA00012438"/>
    </source>
</evidence>
<keyword evidence="7" id="KW-0902">Two-component regulatory system</keyword>
<feature type="coiled-coil region" evidence="9">
    <location>
        <begin position="215"/>
        <end position="253"/>
    </location>
</feature>
<dbReference type="Pfam" id="PF02518">
    <property type="entry name" value="HATPase_c"/>
    <property type="match status" value="1"/>
</dbReference>
<keyword evidence="13" id="KW-1185">Reference proteome</keyword>
<comment type="catalytic activity">
    <reaction evidence="1">
        <text>ATP + protein L-histidine = ADP + protein N-phospho-L-histidine.</text>
        <dbReference type="EC" id="2.7.13.3"/>
    </reaction>
</comment>
<dbReference type="InterPro" id="IPR036097">
    <property type="entry name" value="HisK_dim/P_sf"/>
</dbReference>
<dbReference type="InterPro" id="IPR003661">
    <property type="entry name" value="HisK_dim/P_dom"/>
</dbReference>
<dbReference type="PANTHER" id="PTHR43711:SF1">
    <property type="entry name" value="HISTIDINE KINASE 1"/>
    <property type="match status" value="1"/>
</dbReference>
<dbReference type="PANTHER" id="PTHR43711">
    <property type="entry name" value="TWO-COMPONENT HISTIDINE KINASE"/>
    <property type="match status" value="1"/>
</dbReference>
<feature type="transmembrane region" description="Helical" evidence="10">
    <location>
        <begin position="168"/>
        <end position="190"/>
    </location>
</feature>
<feature type="transmembrane region" description="Helical" evidence="10">
    <location>
        <begin position="20"/>
        <end position="39"/>
    </location>
</feature>
<dbReference type="Gene3D" id="1.10.287.130">
    <property type="match status" value="1"/>
</dbReference>
<dbReference type="InterPro" id="IPR005467">
    <property type="entry name" value="His_kinase_dom"/>
</dbReference>
<dbReference type="Proteomes" id="UP000220922">
    <property type="component" value="Unassembled WGS sequence"/>
</dbReference>
<dbReference type="OrthoDB" id="9805486at2"/>
<dbReference type="RefSeq" id="WP_097651113.1">
    <property type="nucleotide sequence ID" value="NZ_LYXE01000046.1"/>
</dbReference>
<dbReference type="PROSITE" id="PS50109">
    <property type="entry name" value="HIS_KIN"/>
    <property type="match status" value="1"/>
</dbReference>
<evidence type="ECO:0000313" key="12">
    <source>
        <dbReference type="EMBL" id="PDW00348.1"/>
    </source>
</evidence>
<evidence type="ECO:0000256" key="9">
    <source>
        <dbReference type="SAM" id="Coils"/>
    </source>
</evidence>
<proteinExistence type="inferred from homology"/>
<dbReference type="InterPro" id="IPR050736">
    <property type="entry name" value="Sensor_HK_Regulatory"/>
</dbReference>
<evidence type="ECO:0000256" key="5">
    <source>
        <dbReference type="ARBA" id="ARBA00022679"/>
    </source>
</evidence>
<evidence type="ECO:0000256" key="10">
    <source>
        <dbReference type="SAM" id="Phobius"/>
    </source>
</evidence>
<dbReference type="InterPro" id="IPR004358">
    <property type="entry name" value="Sig_transdc_His_kin-like_C"/>
</dbReference>
<name>A0A2H3KRW5_9CHLR</name>
<reference evidence="12 13" key="1">
    <citation type="submission" date="2016-05" db="EMBL/GenBank/DDBJ databases">
        <authorList>
            <person name="Lavstsen T."/>
            <person name="Jespersen J.S."/>
        </authorList>
    </citation>
    <scope>NUCLEOTIDE SEQUENCE [LARGE SCALE GENOMIC DNA]</scope>
    <source>
        <strain evidence="12 13">B7-9</strain>
    </source>
</reference>
<dbReference type="SMART" id="SM00387">
    <property type="entry name" value="HATPase_c"/>
    <property type="match status" value="1"/>
</dbReference>
<evidence type="ECO:0000256" key="7">
    <source>
        <dbReference type="ARBA" id="ARBA00023012"/>
    </source>
</evidence>
<dbReference type="InterPro" id="IPR003594">
    <property type="entry name" value="HATPase_dom"/>
</dbReference>
<keyword evidence="9" id="KW-0175">Coiled coil</keyword>
<dbReference type="AlphaFoldDB" id="A0A2H3KRW5"/>
<protein>
    <recommendedName>
        <fullName evidence="8">Circadian input-output histidine kinase CikA</fullName>
        <ecNumber evidence="3">2.7.13.3</ecNumber>
    </recommendedName>
</protein>
<comment type="caution">
    <text evidence="12">The sequence shown here is derived from an EMBL/GenBank/DDBJ whole genome shotgun (WGS) entry which is preliminary data.</text>
</comment>
<dbReference type="SUPFAM" id="SSF47384">
    <property type="entry name" value="Homodimeric domain of signal transducing histidine kinase"/>
    <property type="match status" value="1"/>
</dbReference>
<keyword evidence="4" id="KW-0597">Phosphoprotein</keyword>
<gene>
    <name evidence="12" type="ORF">A9Q02_10135</name>
</gene>
<feature type="domain" description="Histidine kinase" evidence="11">
    <location>
        <begin position="267"/>
        <end position="484"/>
    </location>
</feature>
<dbReference type="EMBL" id="LYXE01000046">
    <property type="protein sequence ID" value="PDW00348.1"/>
    <property type="molecule type" value="Genomic_DNA"/>
</dbReference>
<dbReference type="PRINTS" id="PR00344">
    <property type="entry name" value="BCTRLSENSOR"/>
</dbReference>
<keyword evidence="10" id="KW-0812">Transmembrane</keyword>
<evidence type="ECO:0000256" key="8">
    <source>
        <dbReference type="ARBA" id="ARBA00074306"/>
    </source>
</evidence>
<organism evidence="12 13">
    <name type="scientific">Candidatus Chloroploca asiatica</name>
    <dbReference type="NCBI Taxonomy" id="1506545"/>
    <lineage>
        <taxon>Bacteria</taxon>
        <taxon>Bacillati</taxon>
        <taxon>Chloroflexota</taxon>
        <taxon>Chloroflexia</taxon>
        <taxon>Chloroflexales</taxon>
        <taxon>Chloroflexineae</taxon>
        <taxon>Oscillochloridaceae</taxon>
        <taxon>Candidatus Chloroploca</taxon>
    </lineage>
</organism>
<keyword evidence="5" id="KW-0808">Transferase</keyword>
<keyword evidence="6" id="KW-0418">Kinase</keyword>
<evidence type="ECO:0000256" key="2">
    <source>
        <dbReference type="ARBA" id="ARBA00006402"/>
    </source>
</evidence>
<dbReference type="Gene3D" id="3.30.565.10">
    <property type="entry name" value="Histidine kinase-like ATPase, C-terminal domain"/>
    <property type="match status" value="1"/>
</dbReference>
<evidence type="ECO:0000256" key="4">
    <source>
        <dbReference type="ARBA" id="ARBA00022553"/>
    </source>
</evidence>
<dbReference type="SMART" id="SM00388">
    <property type="entry name" value="HisKA"/>
    <property type="match status" value="1"/>
</dbReference>
<sequence length="498" mass="56069">MRQRSKHINQLLKLDPQAWIWAAISLSVLICVIFGMLYIHQRQTTQRTLLALDTIRQARLDLAHGFLHITLAQADRTSFDRERGLALLEQALNQIQATHDEMNGGVAIAEEVATFRQHLAVWLLSDPRSPEAETVLRVAFHQVEQEADVLDQALRQNLRAMADSQQTVFTWTLGVAVIMLTGVCVILIVMTRARQQAEGEREAFAQHNLALIAQVEAELEERIRAEEEVRRLNAELEERVALRTAELADANRRLEALNAFKDNLLAVTSHDLRSPLGMIINLTDMVRTTQDLPERARRLNEEIELSARQLLDLVGKLLDLSRLEAGKIELECEPIYLSQIVTQSIDTLQHTSIAKQIDLRYHIDGIETMVCGDGMRLYQLINNLLSNAIKFTRPGGIIEVGIATEAQYVLLSVRDTGLGIPADALPHLFDKFRQIHRRGTANEYGSGLGLAIVRQLVDLHRGTIEVTSVLEQGSTFVVRIPIARAPWCQDLAETRSMR</sequence>